<evidence type="ECO:0000313" key="12">
    <source>
        <dbReference type="EMBL" id="SJK98204.1"/>
    </source>
</evidence>
<evidence type="ECO:0000256" key="7">
    <source>
        <dbReference type="ARBA" id="ARBA00022833"/>
    </source>
</evidence>
<dbReference type="InterPro" id="IPR027370">
    <property type="entry name" value="Znf-RING_euk"/>
</dbReference>
<dbReference type="SUPFAM" id="SSF57850">
    <property type="entry name" value="RING/U-box"/>
    <property type="match status" value="1"/>
</dbReference>
<keyword evidence="10" id="KW-0175">Coiled coil</keyword>
<dbReference type="GO" id="GO:0016787">
    <property type="term" value="F:hydrolase activity"/>
    <property type="evidence" value="ECO:0007669"/>
    <property type="project" value="UniProtKB-KW"/>
</dbReference>
<keyword evidence="4 9" id="KW-0863">Zinc-finger</keyword>
<dbReference type="PANTHER" id="PTHR45626">
    <property type="entry name" value="TRANSCRIPTION TERMINATION FACTOR 2-RELATED"/>
    <property type="match status" value="1"/>
</dbReference>
<dbReference type="EMBL" id="FUEG01000001">
    <property type="protein sequence ID" value="SJK98204.1"/>
    <property type="molecule type" value="Genomic_DNA"/>
</dbReference>
<proteinExistence type="inferred from homology"/>
<evidence type="ECO:0000256" key="4">
    <source>
        <dbReference type="ARBA" id="ARBA00022771"/>
    </source>
</evidence>
<reference evidence="13" key="1">
    <citation type="journal article" date="2017" name="Nat. Ecol. Evol.">
        <title>Genome expansion and lineage-specific genetic innovations in the forest pathogenic fungi Armillaria.</title>
        <authorList>
            <person name="Sipos G."/>
            <person name="Prasanna A.N."/>
            <person name="Walter M.C."/>
            <person name="O'Connor E."/>
            <person name="Balint B."/>
            <person name="Krizsan K."/>
            <person name="Kiss B."/>
            <person name="Hess J."/>
            <person name="Varga T."/>
            <person name="Slot J."/>
            <person name="Riley R."/>
            <person name="Boka B."/>
            <person name="Rigling D."/>
            <person name="Barry K."/>
            <person name="Lee J."/>
            <person name="Mihaltcheva S."/>
            <person name="LaButti K."/>
            <person name="Lipzen A."/>
            <person name="Waldron R."/>
            <person name="Moloney N.M."/>
            <person name="Sperisen C."/>
            <person name="Kredics L."/>
            <person name="Vagvoelgyi C."/>
            <person name="Patrignani A."/>
            <person name="Fitzpatrick D."/>
            <person name="Nagy I."/>
            <person name="Doyle S."/>
            <person name="Anderson J.B."/>
            <person name="Grigoriev I.V."/>
            <person name="Gueldener U."/>
            <person name="Muensterkoetter M."/>
            <person name="Nagy L.G."/>
        </authorList>
    </citation>
    <scope>NUCLEOTIDE SEQUENCE [LARGE SCALE GENOMIC DNA]</scope>
    <source>
        <strain evidence="13">C18/9</strain>
    </source>
</reference>
<protein>
    <recommendedName>
        <fullName evidence="11">RING-type domain-containing protein</fullName>
    </recommendedName>
</protein>
<dbReference type="InterPro" id="IPR017907">
    <property type="entry name" value="Znf_RING_CS"/>
</dbReference>
<dbReference type="PROSITE" id="PS50089">
    <property type="entry name" value="ZF_RING_2"/>
    <property type="match status" value="1"/>
</dbReference>
<accession>A0A284QNZ9</accession>
<dbReference type="Gene3D" id="3.30.40.10">
    <property type="entry name" value="Zinc/RING finger domain, C3HC4 (zinc finger)"/>
    <property type="match status" value="1"/>
</dbReference>
<evidence type="ECO:0000256" key="8">
    <source>
        <dbReference type="ARBA" id="ARBA00022840"/>
    </source>
</evidence>
<dbReference type="OrthoDB" id="2864894at2759"/>
<gene>
    <name evidence="12" type="ORF">ARMOST_01465</name>
</gene>
<dbReference type="GO" id="GO:0005634">
    <property type="term" value="C:nucleus"/>
    <property type="evidence" value="ECO:0007669"/>
    <property type="project" value="TreeGrafter"/>
</dbReference>
<name>A0A284QNZ9_ARMOS</name>
<keyword evidence="6" id="KW-0347">Helicase</keyword>
<evidence type="ECO:0000256" key="5">
    <source>
        <dbReference type="ARBA" id="ARBA00022801"/>
    </source>
</evidence>
<dbReference type="Proteomes" id="UP000219338">
    <property type="component" value="Unassembled WGS sequence"/>
</dbReference>
<dbReference type="OMA" id="CRARFHI"/>
<keyword evidence="2" id="KW-0479">Metal-binding</keyword>
<dbReference type="GO" id="GO:0005524">
    <property type="term" value="F:ATP binding"/>
    <property type="evidence" value="ECO:0007669"/>
    <property type="project" value="UniProtKB-KW"/>
</dbReference>
<evidence type="ECO:0000256" key="9">
    <source>
        <dbReference type="PROSITE-ProRule" id="PRU00175"/>
    </source>
</evidence>
<dbReference type="InterPro" id="IPR001841">
    <property type="entry name" value="Znf_RING"/>
</dbReference>
<evidence type="ECO:0000256" key="10">
    <source>
        <dbReference type="SAM" id="Coils"/>
    </source>
</evidence>
<dbReference type="STRING" id="47428.A0A284QNZ9"/>
<dbReference type="GO" id="GO:0006281">
    <property type="term" value="P:DNA repair"/>
    <property type="evidence" value="ECO:0007669"/>
    <property type="project" value="TreeGrafter"/>
</dbReference>
<dbReference type="Pfam" id="PF13445">
    <property type="entry name" value="zf-RING_UBOX"/>
    <property type="match status" value="1"/>
</dbReference>
<keyword evidence="8" id="KW-0067">ATP-binding</keyword>
<keyword evidence="13" id="KW-1185">Reference proteome</keyword>
<evidence type="ECO:0000256" key="2">
    <source>
        <dbReference type="ARBA" id="ARBA00022723"/>
    </source>
</evidence>
<dbReference type="InterPro" id="IPR050628">
    <property type="entry name" value="SNF2_RAD54_helicase_TF"/>
</dbReference>
<keyword evidence="3" id="KW-0547">Nucleotide-binding</keyword>
<dbReference type="GO" id="GO:0004386">
    <property type="term" value="F:helicase activity"/>
    <property type="evidence" value="ECO:0007669"/>
    <property type="project" value="UniProtKB-KW"/>
</dbReference>
<comment type="similarity">
    <text evidence="1">Belongs to the SNF2/RAD54 helicase family.</text>
</comment>
<evidence type="ECO:0000256" key="6">
    <source>
        <dbReference type="ARBA" id="ARBA00022806"/>
    </source>
</evidence>
<evidence type="ECO:0000259" key="11">
    <source>
        <dbReference type="PROSITE" id="PS50089"/>
    </source>
</evidence>
<organism evidence="12 13">
    <name type="scientific">Armillaria ostoyae</name>
    <name type="common">Armillaria root rot fungus</name>
    <dbReference type="NCBI Taxonomy" id="47428"/>
    <lineage>
        <taxon>Eukaryota</taxon>
        <taxon>Fungi</taxon>
        <taxon>Dikarya</taxon>
        <taxon>Basidiomycota</taxon>
        <taxon>Agaricomycotina</taxon>
        <taxon>Agaricomycetes</taxon>
        <taxon>Agaricomycetidae</taxon>
        <taxon>Agaricales</taxon>
        <taxon>Marasmiineae</taxon>
        <taxon>Physalacriaceae</taxon>
        <taxon>Armillaria</taxon>
    </lineage>
</organism>
<keyword evidence="7" id="KW-0862">Zinc</keyword>
<dbReference type="SMART" id="SM00184">
    <property type="entry name" value="RING"/>
    <property type="match status" value="1"/>
</dbReference>
<evidence type="ECO:0000256" key="1">
    <source>
        <dbReference type="ARBA" id="ARBA00007025"/>
    </source>
</evidence>
<feature type="coiled-coil region" evidence="10">
    <location>
        <begin position="86"/>
        <end position="138"/>
    </location>
</feature>
<feature type="domain" description="RING-type" evidence="11">
    <location>
        <begin position="5"/>
        <end position="48"/>
    </location>
</feature>
<keyword evidence="5" id="KW-0378">Hydrolase</keyword>
<evidence type="ECO:0000256" key="3">
    <source>
        <dbReference type="ARBA" id="ARBA00022741"/>
    </source>
</evidence>
<dbReference type="PROSITE" id="PS00518">
    <property type="entry name" value="ZF_RING_1"/>
    <property type="match status" value="1"/>
</dbReference>
<dbReference type="AlphaFoldDB" id="A0A284QNZ9"/>
<sequence length="184" mass="21179">MAQSCAICLTPYDNPVSTPCGHVFCMKCINIHIHMSSDGYKSFCPSCRARFHISVPELRNVPRQYHQFMLPSLRRIFLATSPNSEVDELKEELKDAKDRISSQSRRLKEQAKEHSLAMSQLTKQLDAERRQNERLNALLAETGHRRDKNPDFGKAAYATETSLYSSTAPTTIRYTQTSWIWRLQ</sequence>
<dbReference type="InterPro" id="IPR013083">
    <property type="entry name" value="Znf_RING/FYVE/PHD"/>
</dbReference>
<dbReference type="GO" id="GO:0008094">
    <property type="term" value="F:ATP-dependent activity, acting on DNA"/>
    <property type="evidence" value="ECO:0007669"/>
    <property type="project" value="TreeGrafter"/>
</dbReference>
<dbReference type="GO" id="GO:0008270">
    <property type="term" value="F:zinc ion binding"/>
    <property type="evidence" value="ECO:0007669"/>
    <property type="project" value="UniProtKB-KW"/>
</dbReference>
<evidence type="ECO:0000313" key="13">
    <source>
        <dbReference type="Proteomes" id="UP000219338"/>
    </source>
</evidence>